<feature type="compositionally biased region" description="Basic and acidic residues" evidence="7">
    <location>
        <begin position="206"/>
        <end position="226"/>
    </location>
</feature>
<accession>A5PGU0</accession>
<feature type="region of interest" description="Disordered" evidence="7">
    <location>
        <begin position="177"/>
        <end position="256"/>
    </location>
</feature>
<dbReference type="PANTHER" id="PTHR12632">
    <property type="entry name" value="TRANSCRIPTION FACTOR NF-Y ALPHA-RELATED"/>
    <property type="match status" value="1"/>
</dbReference>
<proteinExistence type="evidence at transcript level"/>
<keyword evidence="3 6" id="KW-0238">DNA-binding</keyword>
<comment type="subunit">
    <text evidence="6">Heterotrimer.</text>
</comment>
<evidence type="ECO:0000256" key="1">
    <source>
        <dbReference type="ARBA" id="ARBA00004123"/>
    </source>
</evidence>
<organism evidence="8">
    <name type="scientific">Antirrhinum majus</name>
    <name type="common">Garden snapdragon</name>
    <dbReference type="NCBI Taxonomy" id="4151"/>
    <lineage>
        <taxon>Eukaryota</taxon>
        <taxon>Viridiplantae</taxon>
        <taxon>Streptophyta</taxon>
        <taxon>Embryophyta</taxon>
        <taxon>Tracheophyta</taxon>
        <taxon>Spermatophyta</taxon>
        <taxon>Magnoliopsida</taxon>
        <taxon>eudicotyledons</taxon>
        <taxon>Gunneridae</taxon>
        <taxon>Pentapetalae</taxon>
        <taxon>asterids</taxon>
        <taxon>lamiids</taxon>
        <taxon>Lamiales</taxon>
        <taxon>Plantaginaceae</taxon>
        <taxon>Antirrhineae</taxon>
        <taxon>Antirrhinum</taxon>
    </lineage>
</organism>
<evidence type="ECO:0000256" key="2">
    <source>
        <dbReference type="ARBA" id="ARBA00023015"/>
    </source>
</evidence>
<keyword evidence="5 6" id="KW-0539">Nucleus</keyword>
<evidence type="ECO:0000256" key="5">
    <source>
        <dbReference type="ARBA" id="ARBA00023242"/>
    </source>
</evidence>
<sequence>MQSIFFKEHEGIHVQNPINGGALLTAVPRWSGLGSYGGEAIVQSKLATLELSTGAAAKGNTNQFTLFSGNHKTSENGAKTQLQMSSPIQAATMEHPGTFEIGYGQPMVCTKYPYGEQYYGVYSTNCGTQIAGRMMLPLSMSTDQGGPIFVNAKQYNGIMRRRKKRAEKEMENRVLKLRKPYLHHSRHLHAMRRPRGNGGRFLNKKKPNDDSNEKTTTKRSNKEGKHLPQQTESQTSEVLQSGTNGSRSTSPGSEVTSHVFSRVHPFQFNHLQPGFHHFLDVANTELGIAMDAGNYLKFG</sequence>
<dbReference type="AlphaFoldDB" id="A5PGU0"/>
<dbReference type="EMBL" id="AM422770">
    <property type="protein sequence ID" value="CAM12539.1"/>
    <property type="molecule type" value="mRNA"/>
</dbReference>
<comment type="function">
    <text evidence="6">Component of the sequence-specific heterotrimeric transcription factor (NF-Y) which specifically recognizes a 5'-CCAAT-3' box motif found in the promoters of its target genes.</text>
</comment>
<evidence type="ECO:0000256" key="3">
    <source>
        <dbReference type="ARBA" id="ARBA00023125"/>
    </source>
</evidence>
<keyword evidence="2 6" id="KW-0805">Transcription regulation</keyword>
<protein>
    <recommendedName>
        <fullName evidence="6">Nuclear transcription factor Y subunit</fullName>
    </recommendedName>
</protein>
<dbReference type="Gene3D" id="6.10.250.2430">
    <property type="match status" value="1"/>
</dbReference>
<dbReference type="SMART" id="SM00521">
    <property type="entry name" value="CBF"/>
    <property type="match status" value="1"/>
</dbReference>
<evidence type="ECO:0000256" key="4">
    <source>
        <dbReference type="ARBA" id="ARBA00023163"/>
    </source>
</evidence>
<evidence type="ECO:0000313" key="8">
    <source>
        <dbReference type="EMBL" id="CAM12539.1"/>
    </source>
</evidence>
<dbReference type="Pfam" id="PF02045">
    <property type="entry name" value="CBFB_NFYA"/>
    <property type="match status" value="1"/>
</dbReference>
<evidence type="ECO:0000256" key="7">
    <source>
        <dbReference type="SAM" id="MobiDB-lite"/>
    </source>
</evidence>
<comment type="similarity">
    <text evidence="6">Belongs to the NFYA/HAP2 subunit family.</text>
</comment>
<dbReference type="GO" id="GO:0003700">
    <property type="term" value="F:DNA-binding transcription factor activity"/>
    <property type="evidence" value="ECO:0007669"/>
    <property type="project" value="UniProtKB-UniRule"/>
</dbReference>
<name>A5PGU0_ANTMA</name>
<evidence type="ECO:0000256" key="6">
    <source>
        <dbReference type="RuleBase" id="RU367155"/>
    </source>
</evidence>
<gene>
    <name evidence="8" type="primary">nf-YA</name>
</gene>
<dbReference type="InterPro" id="IPR001289">
    <property type="entry name" value="NFYA"/>
</dbReference>
<dbReference type="PRINTS" id="PR00616">
    <property type="entry name" value="CCAATSUBUNTB"/>
</dbReference>
<keyword evidence="4 6" id="KW-0804">Transcription</keyword>
<dbReference type="PROSITE" id="PS51152">
    <property type="entry name" value="NFYA_HAP2_2"/>
    <property type="match status" value="1"/>
</dbReference>
<comment type="subcellular location">
    <subcellularLocation>
        <location evidence="1 6">Nucleus</location>
    </subcellularLocation>
</comment>
<dbReference type="GO" id="GO:0005634">
    <property type="term" value="C:nucleus"/>
    <property type="evidence" value="ECO:0007669"/>
    <property type="project" value="UniProtKB-SubCell"/>
</dbReference>
<feature type="compositionally biased region" description="Basic residues" evidence="7">
    <location>
        <begin position="177"/>
        <end position="195"/>
    </location>
</feature>
<dbReference type="GO" id="GO:0003677">
    <property type="term" value="F:DNA binding"/>
    <property type="evidence" value="ECO:0007669"/>
    <property type="project" value="UniProtKB-KW"/>
</dbReference>
<reference evidence="8" key="1">
    <citation type="journal article" date="2007" name="Nat. Genet.">
        <title>MicroRNAs in the homeotic control of floral reproductive organ identity: conservation and diversity.</title>
        <authorList>
            <person name="Cartolano M."/>
            <person name="Castillo R."/>
            <person name="Efremova N."/>
            <person name="Kuckenberg M."/>
            <person name="Zethof J."/>
            <person name="Gerats T."/>
            <person name="Schwarz-Sommer Z."/>
            <person name="Vandenbussche M."/>
        </authorList>
    </citation>
    <scope>NUCLEOTIDE SEQUENCE</scope>
</reference>
<feature type="compositionally biased region" description="Polar residues" evidence="7">
    <location>
        <begin position="228"/>
        <end position="256"/>
    </location>
</feature>